<name>A0ABS7QV27_9ACTN</name>
<accession>A0ABS7QV27</accession>
<proteinExistence type="predicted"/>
<keyword evidence="2" id="KW-1185">Reference proteome</keyword>
<gene>
    <name evidence="1" type="ORF">K7472_19775</name>
</gene>
<reference evidence="1 2" key="1">
    <citation type="submission" date="2021-08" db="EMBL/GenBank/DDBJ databases">
        <title>Streptomyces sp. PTM05 isolated from lichen.</title>
        <authorList>
            <person name="Somphong A."/>
            <person name="Phongsopitanun W."/>
            <person name="Tanasupawat S."/>
        </authorList>
    </citation>
    <scope>NUCLEOTIDE SEQUENCE [LARGE SCALE GENOMIC DNA]</scope>
    <source>
        <strain evidence="1 2">Ptm05</strain>
    </source>
</reference>
<protein>
    <submittedName>
        <fullName evidence="1">Uncharacterized protein</fullName>
    </submittedName>
</protein>
<evidence type="ECO:0000313" key="1">
    <source>
        <dbReference type="EMBL" id="MBY8887068.1"/>
    </source>
</evidence>
<comment type="caution">
    <text evidence="1">The sequence shown here is derived from an EMBL/GenBank/DDBJ whole genome shotgun (WGS) entry which is preliminary data.</text>
</comment>
<evidence type="ECO:0000313" key="2">
    <source>
        <dbReference type="Proteomes" id="UP001198565"/>
    </source>
</evidence>
<organism evidence="1 2">
    <name type="scientific">Streptantibioticus parmotrematis</name>
    <dbReference type="NCBI Taxonomy" id="2873249"/>
    <lineage>
        <taxon>Bacteria</taxon>
        <taxon>Bacillati</taxon>
        <taxon>Actinomycetota</taxon>
        <taxon>Actinomycetes</taxon>
        <taxon>Kitasatosporales</taxon>
        <taxon>Streptomycetaceae</taxon>
        <taxon>Streptantibioticus</taxon>
    </lineage>
</organism>
<dbReference type="RefSeq" id="WP_222979832.1">
    <property type="nucleotide sequence ID" value="NZ_JAINVZ010000014.1"/>
</dbReference>
<dbReference type="Proteomes" id="UP001198565">
    <property type="component" value="Unassembled WGS sequence"/>
</dbReference>
<sequence length="53" mass="5404">MHTTVVALSGTAALGLMSAVGVEVALDSRGDGTTKSYAEIAPQRSWIKKTAGV</sequence>
<dbReference type="EMBL" id="JAINVZ010000014">
    <property type="protein sequence ID" value="MBY8887068.1"/>
    <property type="molecule type" value="Genomic_DNA"/>
</dbReference>